<evidence type="ECO:0000313" key="3">
    <source>
        <dbReference type="Proteomes" id="UP000824219"/>
    </source>
</evidence>
<feature type="compositionally biased region" description="Pro residues" evidence="1">
    <location>
        <begin position="58"/>
        <end position="67"/>
    </location>
</feature>
<accession>A0A9D3NGK3</accession>
<evidence type="ECO:0000313" key="2">
    <source>
        <dbReference type="EMBL" id="KAG7321730.1"/>
    </source>
</evidence>
<feature type="compositionally biased region" description="Basic and acidic residues" evidence="1">
    <location>
        <begin position="43"/>
        <end position="53"/>
    </location>
</feature>
<keyword evidence="3" id="KW-1185">Reference proteome</keyword>
<dbReference type="OrthoDB" id="10534218at2759"/>
<evidence type="ECO:0000256" key="1">
    <source>
        <dbReference type="SAM" id="MobiDB-lite"/>
    </source>
</evidence>
<dbReference type="EMBL" id="JAHKSW010000017">
    <property type="protein sequence ID" value="KAG7321730.1"/>
    <property type="molecule type" value="Genomic_DNA"/>
</dbReference>
<sequence length="67" mass="7514">MVRQDDTWSRDPLALTGPNPAKCTLHTNDCVPAQRRTVPYRRAGRDERDRRGIFGEPCPSPLPAAAR</sequence>
<gene>
    <name evidence="2" type="ORF">KOW79_014588</name>
</gene>
<comment type="caution">
    <text evidence="2">The sequence shown here is derived from an EMBL/GenBank/DDBJ whole genome shotgun (WGS) entry which is preliminary data.</text>
</comment>
<feature type="region of interest" description="Disordered" evidence="1">
    <location>
        <begin position="39"/>
        <end position="67"/>
    </location>
</feature>
<proteinExistence type="predicted"/>
<feature type="region of interest" description="Disordered" evidence="1">
    <location>
        <begin position="1"/>
        <end position="20"/>
    </location>
</feature>
<name>A0A9D3NGK3_9TELE</name>
<dbReference type="AlphaFoldDB" id="A0A9D3NGK3"/>
<organism evidence="2 3">
    <name type="scientific">Hemibagrus wyckioides</name>
    <dbReference type="NCBI Taxonomy" id="337641"/>
    <lineage>
        <taxon>Eukaryota</taxon>
        <taxon>Metazoa</taxon>
        <taxon>Chordata</taxon>
        <taxon>Craniata</taxon>
        <taxon>Vertebrata</taxon>
        <taxon>Euteleostomi</taxon>
        <taxon>Actinopterygii</taxon>
        <taxon>Neopterygii</taxon>
        <taxon>Teleostei</taxon>
        <taxon>Ostariophysi</taxon>
        <taxon>Siluriformes</taxon>
        <taxon>Bagridae</taxon>
        <taxon>Hemibagrus</taxon>
    </lineage>
</organism>
<dbReference type="Proteomes" id="UP000824219">
    <property type="component" value="Linkage Group LG17"/>
</dbReference>
<reference evidence="2 3" key="1">
    <citation type="submission" date="2021-06" db="EMBL/GenBank/DDBJ databases">
        <title>Chromosome-level genome assembly of the red-tail catfish (Hemibagrus wyckioides).</title>
        <authorList>
            <person name="Shao F."/>
        </authorList>
    </citation>
    <scope>NUCLEOTIDE SEQUENCE [LARGE SCALE GENOMIC DNA]</scope>
    <source>
        <strain evidence="2">EC202008001</strain>
        <tissue evidence="2">Blood</tissue>
    </source>
</reference>
<protein>
    <submittedName>
        <fullName evidence="2">Uncharacterized protein</fullName>
    </submittedName>
</protein>